<gene>
    <name evidence="1" type="ORF">MCOO_27370</name>
</gene>
<organism evidence="1 2">
    <name type="scientific">Mycobacterium cookii</name>
    <dbReference type="NCBI Taxonomy" id="1775"/>
    <lineage>
        <taxon>Bacteria</taxon>
        <taxon>Bacillati</taxon>
        <taxon>Actinomycetota</taxon>
        <taxon>Actinomycetes</taxon>
        <taxon>Mycobacteriales</taxon>
        <taxon>Mycobacteriaceae</taxon>
        <taxon>Mycobacterium</taxon>
    </lineage>
</organism>
<dbReference type="InterPro" id="IPR046037">
    <property type="entry name" value="DUF5995"/>
</dbReference>
<dbReference type="EMBL" id="AP022569">
    <property type="protein sequence ID" value="BBX46722.1"/>
    <property type="molecule type" value="Genomic_DNA"/>
</dbReference>
<dbReference type="Proteomes" id="UP000465866">
    <property type="component" value="Chromosome"/>
</dbReference>
<protein>
    <submittedName>
        <fullName evidence="1">Uncharacterized protein</fullName>
    </submittedName>
</protein>
<dbReference type="AlphaFoldDB" id="A0A7I7KZF9"/>
<dbReference type="Pfam" id="PF19458">
    <property type="entry name" value="DUF5995"/>
    <property type="match status" value="1"/>
</dbReference>
<sequence>MVSALDSVIEWSIAASCRLGYFAALYKRITIAVRTAVTNDVFQDGPRMERFDASFAGRYFDALNGYFHPNQFPRPTRSWQKAFDAADRVDLIILQHMLGGINAHIELDLGITAQKIAPAVKLPKLHDDFNTLNAVLASQVNGVVDDINQLSPELADLYQILAENEIFMINQAVAAMRDSAWRFAILLAVVPGFTRPLTIWVRDRVVAAQADLIYHPPGIIGVIQATLRDIAEKESRDVVRNIQVLDQIASRPAPIRTTL</sequence>
<accession>A0A7I7KZF9</accession>
<keyword evidence="2" id="KW-1185">Reference proteome</keyword>
<evidence type="ECO:0000313" key="2">
    <source>
        <dbReference type="Proteomes" id="UP000465866"/>
    </source>
</evidence>
<reference evidence="1 2" key="1">
    <citation type="journal article" date="2019" name="Emerg. Microbes Infect.">
        <title>Comprehensive subspecies identification of 175 nontuberculous mycobacteria species based on 7547 genomic profiles.</title>
        <authorList>
            <person name="Matsumoto Y."/>
            <person name="Kinjo T."/>
            <person name="Motooka D."/>
            <person name="Nabeya D."/>
            <person name="Jung N."/>
            <person name="Uechi K."/>
            <person name="Horii T."/>
            <person name="Iida T."/>
            <person name="Fujita J."/>
            <person name="Nakamura S."/>
        </authorList>
    </citation>
    <scope>NUCLEOTIDE SEQUENCE [LARGE SCALE GENOMIC DNA]</scope>
    <source>
        <strain evidence="1 2">JCM 12404</strain>
    </source>
</reference>
<name>A0A7I7KZF9_9MYCO</name>
<dbReference type="KEGG" id="mcoo:MCOO_27370"/>
<proteinExistence type="predicted"/>
<evidence type="ECO:0000313" key="1">
    <source>
        <dbReference type="EMBL" id="BBX46722.1"/>
    </source>
</evidence>